<evidence type="ECO:0000313" key="3">
    <source>
        <dbReference type="Proteomes" id="UP001597176"/>
    </source>
</evidence>
<feature type="compositionally biased region" description="Polar residues" evidence="1">
    <location>
        <begin position="1"/>
        <end position="16"/>
    </location>
</feature>
<reference evidence="3" key="1">
    <citation type="journal article" date="2019" name="Int. J. Syst. Evol. Microbiol.">
        <title>The Global Catalogue of Microorganisms (GCM) 10K type strain sequencing project: providing services to taxonomists for standard genome sequencing and annotation.</title>
        <authorList>
            <consortium name="The Broad Institute Genomics Platform"/>
            <consortium name="The Broad Institute Genome Sequencing Center for Infectious Disease"/>
            <person name="Wu L."/>
            <person name="Ma J."/>
        </authorList>
    </citation>
    <scope>NUCLEOTIDE SEQUENCE [LARGE SCALE GENOMIC DNA]</scope>
    <source>
        <strain evidence="3">CCUG 56108</strain>
    </source>
</reference>
<feature type="compositionally biased region" description="Low complexity" evidence="1">
    <location>
        <begin position="54"/>
        <end position="74"/>
    </location>
</feature>
<comment type="caution">
    <text evidence="2">The sequence shown here is derived from an EMBL/GenBank/DDBJ whole genome shotgun (WGS) entry which is preliminary data.</text>
</comment>
<name>A0ABW3X2U6_9HYPH</name>
<feature type="compositionally biased region" description="Polar residues" evidence="1">
    <location>
        <begin position="89"/>
        <end position="102"/>
    </location>
</feature>
<feature type="compositionally biased region" description="Low complexity" evidence="1">
    <location>
        <begin position="128"/>
        <end position="147"/>
    </location>
</feature>
<dbReference type="RefSeq" id="WP_238206239.1">
    <property type="nucleotide sequence ID" value="NZ_JBHTND010000016.1"/>
</dbReference>
<accession>A0ABW3X2U6</accession>
<sequence>MTSVGNTQTSALFQTQRPPPPKGNPVAQAIAGDVSTGSISAADGAALSSALDSIDSSLKSGSSGSTGGTSTRLDPSQIQDKISGLIDDQVSSGSLTSDQAETLKSLFEANAPGKGGPGGPPPGPPPSGDDGTSTSSSSTDSSTSVSDLLDGFMKSLQASQTSASGYAASGTRASSAGAGALLFDFNT</sequence>
<gene>
    <name evidence="2" type="ORF">ACFQ4G_13305</name>
</gene>
<feature type="compositionally biased region" description="Pro residues" evidence="1">
    <location>
        <begin position="118"/>
        <end position="127"/>
    </location>
</feature>
<evidence type="ECO:0000256" key="1">
    <source>
        <dbReference type="SAM" id="MobiDB-lite"/>
    </source>
</evidence>
<feature type="region of interest" description="Disordered" evidence="1">
    <location>
        <begin position="89"/>
        <end position="148"/>
    </location>
</feature>
<evidence type="ECO:0000313" key="2">
    <source>
        <dbReference type="EMBL" id="MFD1302548.1"/>
    </source>
</evidence>
<feature type="region of interest" description="Disordered" evidence="1">
    <location>
        <begin position="54"/>
        <end position="76"/>
    </location>
</feature>
<feature type="region of interest" description="Disordered" evidence="1">
    <location>
        <begin position="1"/>
        <end position="29"/>
    </location>
</feature>
<keyword evidence="3" id="KW-1185">Reference proteome</keyword>
<dbReference type="Proteomes" id="UP001597176">
    <property type="component" value="Unassembled WGS sequence"/>
</dbReference>
<organism evidence="2 3">
    <name type="scientific">Methylobacterium marchantiae</name>
    <dbReference type="NCBI Taxonomy" id="600331"/>
    <lineage>
        <taxon>Bacteria</taxon>
        <taxon>Pseudomonadati</taxon>
        <taxon>Pseudomonadota</taxon>
        <taxon>Alphaproteobacteria</taxon>
        <taxon>Hyphomicrobiales</taxon>
        <taxon>Methylobacteriaceae</taxon>
        <taxon>Methylobacterium</taxon>
    </lineage>
</organism>
<proteinExistence type="predicted"/>
<protein>
    <submittedName>
        <fullName evidence="2">Uncharacterized protein</fullName>
    </submittedName>
</protein>
<dbReference type="EMBL" id="JBHTND010000016">
    <property type="protein sequence ID" value="MFD1302548.1"/>
    <property type="molecule type" value="Genomic_DNA"/>
</dbReference>